<dbReference type="EMBL" id="CADCWK010000242">
    <property type="protein sequence ID" value="CAA9567199.1"/>
    <property type="molecule type" value="Genomic_DNA"/>
</dbReference>
<accession>A0A6J4V565</accession>
<organism evidence="1">
    <name type="scientific">uncultured Thermomicrobiales bacterium</name>
    <dbReference type="NCBI Taxonomy" id="1645740"/>
    <lineage>
        <taxon>Bacteria</taxon>
        <taxon>Pseudomonadati</taxon>
        <taxon>Thermomicrobiota</taxon>
        <taxon>Thermomicrobia</taxon>
        <taxon>Thermomicrobiales</taxon>
        <taxon>environmental samples</taxon>
    </lineage>
</organism>
<evidence type="ECO:0000313" key="1">
    <source>
        <dbReference type="EMBL" id="CAA9567199.1"/>
    </source>
</evidence>
<dbReference type="AlphaFoldDB" id="A0A6J4V565"/>
<protein>
    <submittedName>
        <fullName evidence="1">Uncharacterized protein</fullName>
    </submittedName>
</protein>
<name>A0A6J4V565_9BACT</name>
<gene>
    <name evidence="1" type="ORF">AVDCRST_MAG33-2172</name>
</gene>
<proteinExistence type="predicted"/>
<sequence length="46" mass="5101">MSWQDSRCPCLSGRSDVVSAPALSLPERRRTVRILPGRPPEVPEVV</sequence>
<reference evidence="1" key="1">
    <citation type="submission" date="2020-02" db="EMBL/GenBank/DDBJ databases">
        <authorList>
            <person name="Meier V. D."/>
        </authorList>
    </citation>
    <scope>NUCLEOTIDE SEQUENCE</scope>
    <source>
        <strain evidence="1">AVDCRST_MAG33</strain>
    </source>
</reference>